<dbReference type="Proteomes" id="UP000192360">
    <property type="component" value="Unassembled WGS sequence"/>
</dbReference>
<proteinExistence type="predicted"/>
<keyword evidence="1" id="KW-0732">Signal</keyword>
<dbReference type="PANTHER" id="PTHR10900">
    <property type="entry name" value="PERIOSTIN-RELATED"/>
    <property type="match status" value="1"/>
</dbReference>
<organism evidence="3 4">
    <name type="scientific">Cellulophaga tyrosinoxydans</name>
    <dbReference type="NCBI Taxonomy" id="504486"/>
    <lineage>
        <taxon>Bacteria</taxon>
        <taxon>Pseudomonadati</taxon>
        <taxon>Bacteroidota</taxon>
        <taxon>Flavobacteriia</taxon>
        <taxon>Flavobacteriales</taxon>
        <taxon>Flavobacteriaceae</taxon>
        <taxon>Cellulophaga</taxon>
    </lineage>
</organism>
<dbReference type="STRING" id="504486.SAMN05660703_1635"/>
<gene>
    <name evidence="3" type="ORF">SAMN05660703_1635</name>
</gene>
<dbReference type="Gene3D" id="2.30.180.10">
    <property type="entry name" value="FAS1 domain"/>
    <property type="match status" value="1"/>
</dbReference>
<evidence type="ECO:0000313" key="3">
    <source>
        <dbReference type="EMBL" id="SMC53278.1"/>
    </source>
</evidence>
<keyword evidence="4" id="KW-1185">Reference proteome</keyword>
<dbReference type="PROSITE" id="PS50213">
    <property type="entry name" value="FAS1"/>
    <property type="match status" value="1"/>
</dbReference>
<dbReference type="RefSeq" id="WP_084060993.1">
    <property type="nucleotide sequence ID" value="NZ_FWXO01000002.1"/>
</dbReference>
<dbReference type="Pfam" id="PF02469">
    <property type="entry name" value="Fasciclin"/>
    <property type="match status" value="1"/>
</dbReference>
<dbReference type="InterPro" id="IPR036378">
    <property type="entry name" value="FAS1_dom_sf"/>
</dbReference>
<dbReference type="SUPFAM" id="SSF82153">
    <property type="entry name" value="FAS1 domain"/>
    <property type="match status" value="1"/>
</dbReference>
<sequence>MNYLKFPLVLLFSLSICSVIAQNSADNKQMDPEKSIYKNAKDSGNHDLLLAAVKASDLDLILDNDGPFTVFAPSDINFDNSTKKKVIELVRVKNKKELQTLLGYHIVAGKLTASKILKALCSGKGQATFTTISGDILTASMSGLDIVLTDKFGHKSVITKADANQCNGVFHVIDSVDHKLSKV</sequence>
<feature type="chain" id="PRO_5011963907" evidence="1">
    <location>
        <begin position="22"/>
        <end position="183"/>
    </location>
</feature>
<feature type="signal peptide" evidence="1">
    <location>
        <begin position="1"/>
        <end position="21"/>
    </location>
</feature>
<reference evidence="4" key="1">
    <citation type="submission" date="2017-04" db="EMBL/GenBank/DDBJ databases">
        <authorList>
            <person name="Varghese N."/>
            <person name="Submissions S."/>
        </authorList>
    </citation>
    <scope>NUCLEOTIDE SEQUENCE [LARGE SCALE GENOMIC DNA]</scope>
    <source>
        <strain evidence="4">DSM 21164</strain>
    </source>
</reference>
<accession>A0A1W1ZYY6</accession>
<dbReference type="EMBL" id="FWXO01000002">
    <property type="protein sequence ID" value="SMC53278.1"/>
    <property type="molecule type" value="Genomic_DNA"/>
</dbReference>
<dbReference type="SMART" id="SM00554">
    <property type="entry name" value="FAS1"/>
    <property type="match status" value="1"/>
</dbReference>
<dbReference type="AlphaFoldDB" id="A0A1W1ZYY6"/>
<evidence type="ECO:0000259" key="2">
    <source>
        <dbReference type="PROSITE" id="PS50213"/>
    </source>
</evidence>
<evidence type="ECO:0000313" key="4">
    <source>
        <dbReference type="Proteomes" id="UP000192360"/>
    </source>
</evidence>
<feature type="domain" description="FAS1" evidence="2">
    <location>
        <begin position="33"/>
        <end position="177"/>
    </location>
</feature>
<dbReference type="InterPro" id="IPR050904">
    <property type="entry name" value="Adhesion/Biosynth-related"/>
</dbReference>
<name>A0A1W1ZYY6_9FLAO</name>
<dbReference type="OrthoDB" id="9800666at2"/>
<protein>
    <submittedName>
        <fullName evidence="3">Uncaracterized surface protein containing fasciclin (FAS1) repeats</fullName>
    </submittedName>
</protein>
<evidence type="ECO:0000256" key="1">
    <source>
        <dbReference type="SAM" id="SignalP"/>
    </source>
</evidence>
<dbReference type="InterPro" id="IPR000782">
    <property type="entry name" value="FAS1_domain"/>
</dbReference>